<feature type="domain" description="Pyruvate kinase barrel" evidence="15">
    <location>
        <begin position="10"/>
        <end position="358"/>
    </location>
</feature>
<dbReference type="UniPathway" id="UPA00109">
    <property type="reaction ID" value="UER00188"/>
</dbReference>
<dbReference type="GO" id="GO:0004743">
    <property type="term" value="F:pyruvate kinase activity"/>
    <property type="evidence" value="ECO:0007669"/>
    <property type="project" value="UniProtKB-UniRule"/>
</dbReference>
<dbReference type="NCBIfam" id="TIGR01064">
    <property type="entry name" value="pyruv_kin"/>
    <property type="match status" value="1"/>
</dbReference>
<keyword evidence="10 14" id="KW-0460">Magnesium</keyword>
<dbReference type="GO" id="GO:0016301">
    <property type="term" value="F:kinase activity"/>
    <property type="evidence" value="ECO:0007669"/>
    <property type="project" value="UniProtKB-KW"/>
</dbReference>
<evidence type="ECO:0000256" key="12">
    <source>
        <dbReference type="ARBA" id="ARBA00023317"/>
    </source>
</evidence>
<evidence type="ECO:0000256" key="6">
    <source>
        <dbReference type="ARBA" id="ARBA00022723"/>
    </source>
</evidence>
<dbReference type="NCBIfam" id="NF004491">
    <property type="entry name" value="PRK05826.1"/>
    <property type="match status" value="1"/>
</dbReference>
<dbReference type="InterPro" id="IPR015813">
    <property type="entry name" value="Pyrv/PenolPyrv_kinase-like_dom"/>
</dbReference>
<proteinExistence type="inferred from homology"/>
<dbReference type="InterPro" id="IPR036918">
    <property type="entry name" value="Pyrv_Knase_C_sf"/>
</dbReference>
<dbReference type="Pfam" id="PF00224">
    <property type="entry name" value="PK"/>
    <property type="match status" value="1"/>
</dbReference>
<dbReference type="PRINTS" id="PR01050">
    <property type="entry name" value="PYRUVTKNASE"/>
</dbReference>
<gene>
    <name evidence="16" type="primary">pyk</name>
    <name evidence="16" type="ORF">MGM1_1040</name>
</gene>
<dbReference type="InterPro" id="IPR001697">
    <property type="entry name" value="Pyr_Knase"/>
</dbReference>
<keyword evidence="7" id="KW-0547">Nucleotide-binding</keyword>
<dbReference type="AlphaFoldDB" id="A0A097SSD5"/>
<evidence type="ECO:0000256" key="3">
    <source>
        <dbReference type="ARBA" id="ARBA00008663"/>
    </source>
</evidence>
<evidence type="ECO:0000256" key="7">
    <source>
        <dbReference type="ARBA" id="ARBA00022741"/>
    </source>
</evidence>
<sequence length="503" mass="57067">MQPKITTFFKRTKIVATMGPAITQKLFTWSAWNDPKNAELVKKAYQRMEEIILAGVNCCRLNFSHGSYEEQEIRIKVIRETAAKLKRNIAIMLDTKGPEIRVNKFEPEFATIEADSKVQIYCKEQIVGSSTKFSVSDSTGTYNMAKDVKIGHNILIDDGKLDLVVESVDEGNGIIHTVALNTHTINEGRRINLPNSTYTMKFLSDKDKNDIEFACKNDLDYIAASFVNNPNHVNEIRQIILKNNRPNIQIISKIETGEAIKNLCGIIDVSDGIMVARGDLALEIPYYDVPYWQKQIIRYCRYVGKPIIVATQMLDSLERNIQPTRAEVTDVFFAVERGSDANMLSGESAKGQFPVIAVKTMATIDERSELLFDYDRALKVYFPKTNFPRYAEKTAIKIAKKLMPTGTHDAPIFNYNYLALFTDDKMLVRAVSNIRPAATILLITSEKELLRSFAISYGVQSFYVEDLNAAKGNYRQVINEAMNIYPHEDKRVIAYIDKKFVNV</sequence>
<comment type="similarity">
    <text evidence="3 14">Belongs to the pyruvate kinase family.</text>
</comment>
<dbReference type="GO" id="GO:0000287">
    <property type="term" value="F:magnesium ion binding"/>
    <property type="evidence" value="ECO:0007669"/>
    <property type="project" value="UniProtKB-UniRule"/>
</dbReference>
<name>A0A097SSD5_9BACT</name>
<evidence type="ECO:0000256" key="2">
    <source>
        <dbReference type="ARBA" id="ARBA00004997"/>
    </source>
</evidence>
<reference evidence="16 17" key="1">
    <citation type="journal article" date="2014" name="PLoS ONE">
        <title>An emerging Mycoplasma associated with trichomoniasis, vaginal infection and disease.</title>
        <authorList>
            <consortium name="Vaginal Microbiome Consortium"/>
            <person name="Fettweis J.M."/>
            <person name="Serrano M.G."/>
            <person name="Huang B."/>
            <person name="Brooks J.P."/>
            <person name="Glascock A.L."/>
            <person name="Sheth N.U."/>
            <person name="Strauss J.F.III."/>
            <person name="Jefferson K.K."/>
            <person name="Buck G.A."/>
        </authorList>
    </citation>
    <scope>NUCLEOTIDE SEQUENCE [LARGE SCALE GENOMIC DNA]</scope>
    <source>
        <strain evidence="16 17">VCU_M1</strain>
    </source>
</reference>
<evidence type="ECO:0000256" key="10">
    <source>
        <dbReference type="ARBA" id="ARBA00022842"/>
    </source>
</evidence>
<keyword evidence="12 16" id="KW-0670">Pyruvate</keyword>
<accession>A0A097SSD5</accession>
<dbReference type="EMBL" id="CP007711">
    <property type="protein sequence ID" value="AIV03491.1"/>
    <property type="molecule type" value="Genomic_DNA"/>
</dbReference>
<comment type="pathway">
    <text evidence="2 14">Carbohydrate degradation; glycolysis; pyruvate from D-glyceraldehyde 3-phosphate: step 5/5.</text>
</comment>
<evidence type="ECO:0000256" key="5">
    <source>
        <dbReference type="ARBA" id="ARBA00022679"/>
    </source>
</evidence>
<dbReference type="SUPFAM" id="SSF51621">
    <property type="entry name" value="Phosphoenolpyruvate/pyruvate domain"/>
    <property type="match status" value="1"/>
</dbReference>
<dbReference type="InterPro" id="IPR011037">
    <property type="entry name" value="Pyrv_Knase-like_insert_dom_sf"/>
</dbReference>
<keyword evidence="6" id="KW-0479">Metal-binding</keyword>
<dbReference type="eggNOG" id="COG0469">
    <property type="taxonomic scope" value="Bacteria"/>
</dbReference>
<dbReference type="EC" id="2.7.1.40" evidence="4 13"/>
<evidence type="ECO:0000256" key="13">
    <source>
        <dbReference type="NCBIfam" id="TIGR01064"/>
    </source>
</evidence>
<evidence type="ECO:0000256" key="9">
    <source>
        <dbReference type="ARBA" id="ARBA00022840"/>
    </source>
</evidence>
<dbReference type="KEGG" id="mgj:MGM1_1040"/>
<dbReference type="Proteomes" id="UP000030066">
    <property type="component" value="Chromosome"/>
</dbReference>
<evidence type="ECO:0000256" key="8">
    <source>
        <dbReference type="ARBA" id="ARBA00022777"/>
    </source>
</evidence>
<dbReference type="InterPro" id="IPR040442">
    <property type="entry name" value="Pyrv_kinase-like_dom_sf"/>
</dbReference>
<dbReference type="Gene3D" id="3.20.20.60">
    <property type="entry name" value="Phosphoenolpyruvate-binding domains"/>
    <property type="match status" value="1"/>
</dbReference>
<dbReference type="SUPFAM" id="SSF50800">
    <property type="entry name" value="PK beta-barrel domain-like"/>
    <property type="match status" value="1"/>
</dbReference>
<evidence type="ECO:0000313" key="16">
    <source>
        <dbReference type="EMBL" id="AIV03491.1"/>
    </source>
</evidence>
<comment type="cofactor">
    <cofactor evidence="1">
        <name>K(+)</name>
        <dbReference type="ChEBI" id="CHEBI:29103"/>
    </cofactor>
</comment>
<dbReference type="STRING" id="1318617.MGM1_1040"/>
<dbReference type="SUPFAM" id="SSF52935">
    <property type="entry name" value="PK C-terminal domain-like"/>
    <property type="match status" value="1"/>
</dbReference>
<evidence type="ECO:0000259" key="15">
    <source>
        <dbReference type="Pfam" id="PF00224"/>
    </source>
</evidence>
<dbReference type="PROSITE" id="PS00110">
    <property type="entry name" value="PYRUVATE_KINASE"/>
    <property type="match status" value="1"/>
</dbReference>
<keyword evidence="17" id="KW-1185">Reference proteome</keyword>
<evidence type="ECO:0000256" key="14">
    <source>
        <dbReference type="RuleBase" id="RU000504"/>
    </source>
</evidence>
<keyword evidence="9" id="KW-0067">ATP-binding</keyword>
<comment type="catalytic activity">
    <reaction evidence="14">
        <text>pyruvate + ATP = phosphoenolpyruvate + ADP + H(+)</text>
        <dbReference type="Rhea" id="RHEA:18157"/>
        <dbReference type="ChEBI" id="CHEBI:15361"/>
        <dbReference type="ChEBI" id="CHEBI:15378"/>
        <dbReference type="ChEBI" id="CHEBI:30616"/>
        <dbReference type="ChEBI" id="CHEBI:58702"/>
        <dbReference type="ChEBI" id="CHEBI:456216"/>
        <dbReference type="EC" id="2.7.1.40"/>
    </reaction>
</comment>
<dbReference type="InterPro" id="IPR015806">
    <property type="entry name" value="Pyrv_Knase_insert_dom_sf"/>
</dbReference>
<evidence type="ECO:0000256" key="4">
    <source>
        <dbReference type="ARBA" id="ARBA00012142"/>
    </source>
</evidence>
<dbReference type="InterPro" id="IPR018209">
    <property type="entry name" value="Pyrv_Knase_AS"/>
</dbReference>
<keyword evidence="11 14" id="KW-0324">Glycolysis</keyword>
<dbReference type="Gene3D" id="3.40.1380.20">
    <property type="entry name" value="Pyruvate kinase, C-terminal domain"/>
    <property type="match status" value="1"/>
</dbReference>
<dbReference type="Gene3D" id="2.40.33.10">
    <property type="entry name" value="PK beta-barrel domain-like"/>
    <property type="match status" value="1"/>
</dbReference>
<keyword evidence="8 14" id="KW-0418">Kinase</keyword>
<dbReference type="GO" id="GO:0005524">
    <property type="term" value="F:ATP binding"/>
    <property type="evidence" value="ECO:0007669"/>
    <property type="project" value="UniProtKB-KW"/>
</dbReference>
<dbReference type="InterPro" id="IPR015793">
    <property type="entry name" value="Pyrv_Knase_brl"/>
</dbReference>
<dbReference type="HOGENOM" id="CLU_015439_0_2_14"/>
<evidence type="ECO:0000256" key="1">
    <source>
        <dbReference type="ARBA" id="ARBA00001958"/>
    </source>
</evidence>
<evidence type="ECO:0000256" key="11">
    <source>
        <dbReference type="ARBA" id="ARBA00023152"/>
    </source>
</evidence>
<dbReference type="PANTHER" id="PTHR11817">
    <property type="entry name" value="PYRUVATE KINASE"/>
    <property type="match status" value="1"/>
</dbReference>
<keyword evidence="5 14" id="KW-0808">Transferase</keyword>
<protein>
    <recommendedName>
        <fullName evidence="4 13">Pyruvate kinase</fullName>
        <ecNumber evidence="4 13">2.7.1.40</ecNumber>
    </recommendedName>
</protein>
<evidence type="ECO:0000313" key="17">
    <source>
        <dbReference type="Proteomes" id="UP000030066"/>
    </source>
</evidence>
<organism evidence="16 17">
    <name type="scientific">Candidatus Malacoplasma girerdii</name>
    <dbReference type="NCBI Taxonomy" id="1318617"/>
    <lineage>
        <taxon>Bacteria</taxon>
        <taxon>Bacillati</taxon>
        <taxon>Mycoplasmatota</taxon>
        <taxon>Mycoplasmoidales</taxon>
        <taxon>Mycoplasmoidaceae</taxon>
        <taxon>Malacoplasma</taxon>
    </lineage>
</organism>
<dbReference type="GO" id="GO:0030955">
    <property type="term" value="F:potassium ion binding"/>
    <property type="evidence" value="ECO:0007669"/>
    <property type="project" value="UniProtKB-UniRule"/>
</dbReference>